<keyword evidence="3" id="KW-1185">Reference proteome</keyword>
<feature type="domain" description="IrrE N-terminal-like" evidence="1">
    <location>
        <begin position="27"/>
        <end position="112"/>
    </location>
</feature>
<name>A0ABN0EJR2_9FIRM</name>
<dbReference type="PANTHER" id="PTHR43236:SF1">
    <property type="entry name" value="BLL7220 PROTEIN"/>
    <property type="match status" value="1"/>
</dbReference>
<dbReference type="Proteomes" id="UP000005963">
    <property type="component" value="Unassembled WGS sequence"/>
</dbReference>
<dbReference type="Pfam" id="PF06114">
    <property type="entry name" value="Peptidase_M78"/>
    <property type="match status" value="1"/>
</dbReference>
<protein>
    <recommendedName>
        <fullName evidence="1">IrrE N-terminal-like domain-containing protein</fullName>
    </recommendedName>
</protein>
<dbReference type="Gene3D" id="1.10.10.2910">
    <property type="match status" value="1"/>
</dbReference>
<dbReference type="RefSeq" id="WP_008538041.1">
    <property type="nucleotide sequence ID" value="NZ_JH601090.1"/>
</dbReference>
<dbReference type="PANTHER" id="PTHR43236">
    <property type="entry name" value="ANTITOXIN HIGA1"/>
    <property type="match status" value="1"/>
</dbReference>
<organism evidence="2 3">
    <name type="scientific">Megamonas funiformis YIT 11815</name>
    <dbReference type="NCBI Taxonomy" id="742816"/>
    <lineage>
        <taxon>Bacteria</taxon>
        <taxon>Bacillati</taxon>
        <taxon>Bacillota</taxon>
        <taxon>Negativicutes</taxon>
        <taxon>Selenomonadales</taxon>
        <taxon>Selenomonadaceae</taxon>
        <taxon>Megamonas</taxon>
    </lineage>
</organism>
<dbReference type="InterPro" id="IPR052345">
    <property type="entry name" value="Rad_response_metalloprotease"/>
</dbReference>
<evidence type="ECO:0000313" key="2">
    <source>
        <dbReference type="EMBL" id="EHR38479.1"/>
    </source>
</evidence>
<proteinExistence type="predicted"/>
<reference evidence="2 3" key="1">
    <citation type="submission" date="2012-01" db="EMBL/GenBank/DDBJ databases">
        <title>The Genome Sequence of Megamonas funiformis YIT 11815.</title>
        <authorList>
            <consortium name="The Broad Institute Genome Sequencing Platform"/>
            <person name="Earl A."/>
            <person name="Ward D."/>
            <person name="Feldgarden M."/>
            <person name="Gevers D."/>
            <person name="Morotomi M."/>
            <person name="Young S.K."/>
            <person name="Zeng Q."/>
            <person name="Gargeya S."/>
            <person name="Fitzgerald M."/>
            <person name="Haas B."/>
            <person name="Abouelleil A."/>
            <person name="Alvarado L."/>
            <person name="Arachchi H.M."/>
            <person name="Berlin A."/>
            <person name="Chapman S.B."/>
            <person name="Gearin G."/>
            <person name="Goldberg J."/>
            <person name="Griggs A."/>
            <person name="Gujja S."/>
            <person name="Hansen M."/>
            <person name="Heiman D."/>
            <person name="Howarth C."/>
            <person name="Larimer J."/>
            <person name="Lui A."/>
            <person name="MacDonald P.J.P."/>
            <person name="McCowen C."/>
            <person name="Montmayeur A."/>
            <person name="Murphy C."/>
            <person name="Neiman D."/>
            <person name="Pearson M."/>
            <person name="Priest M."/>
            <person name="Roberts A."/>
            <person name="Saif S."/>
            <person name="Shea T."/>
            <person name="Sisk P."/>
            <person name="Stolte C."/>
            <person name="Sykes S."/>
            <person name="Wortman J."/>
            <person name="Nusbaum C."/>
            <person name="Birren B."/>
        </authorList>
    </citation>
    <scope>NUCLEOTIDE SEQUENCE [LARGE SCALE GENOMIC DNA]</scope>
    <source>
        <strain evidence="2 3">YIT 11815</strain>
    </source>
</reference>
<accession>A0ABN0EJR2</accession>
<evidence type="ECO:0000259" key="1">
    <source>
        <dbReference type="Pfam" id="PF06114"/>
    </source>
</evidence>
<evidence type="ECO:0000313" key="3">
    <source>
        <dbReference type="Proteomes" id="UP000005963"/>
    </source>
</evidence>
<sequence length="142" mass="16513">MYNYKVRVRNLVKKCDTNNPFEIACYMNIDVLQLKLPNTIRGFLVRVLRRKFIALNANLPYEAQKIVVCHELGHAILHKGYGYYLHADMSYYVPSRREKEANQFAIHLLSHSSDLDADLITKVISEKDPDPREVHKILSTLL</sequence>
<dbReference type="InterPro" id="IPR010359">
    <property type="entry name" value="IrrE_HExxH"/>
</dbReference>
<dbReference type="EMBL" id="ADMB01000038">
    <property type="protein sequence ID" value="EHR38479.1"/>
    <property type="molecule type" value="Genomic_DNA"/>
</dbReference>
<gene>
    <name evidence="2" type="ORF">HMPREF9454_00784</name>
</gene>
<comment type="caution">
    <text evidence="2">The sequence shown here is derived from an EMBL/GenBank/DDBJ whole genome shotgun (WGS) entry which is preliminary data.</text>
</comment>